<organism evidence="1 2">
    <name type="scientific">Rotaria magnacalcarata</name>
    <dbReference type="NCBI Taxonomy" id="392030"/>
    <lineage>
        <taxon>Eukaryota</taxon>
        <taxon>Metazoa</taxon>
        <taxon>Spiralia</taxon>
        <taxon>Gnathifera</taxon>
        <taxon>Rotifera</taxon>
        <taxon>Eurotatoria</taxon>
        <taxon>Bdelloidea</taxon>
        <taxon>Philodinida</taxon>
        <taxon>Philodinidae</taxon>
        <taxon>Rotaria</taxon>
    </lineage>
</organism>
<dbReference type="AlphaFoldDB" id="A0A8S3CQ92"/>
<comment type="caution">
    <text evidence="1">The sequence shown here is derived from an EMBL/GenBank/DDBJ whole genome shotgun (WGS) entry which is preliminary data.</text>
</comment>
<evidence type="ECO:0000313" key="2">
    <source>
        <dbReference type="Proteomes" id="UP000681967"/>
    </source>
</evidence>
<protein>
    <submittedName>
        <fullName evidence="1">Uncharacterized protein</fullName>
    </submittedName>
</protein>
<name>A0A8S3CQ92_9BILA</name>
<sequence>MVLLIYFSRVTPINKHLAPNLCRLTIKWSDSMMNLESINELFERDVLFSLMKFRLLAWVAGPDVLHNLQSMLYSQCLYSFDAIWSVRTVVSLSETSKILFDTFQQLKELAPIELELSLQENKYSIRALTVPRMDKCLCVDLYLHKNTVHGRTPWSYNGCTFNNQWLHCNRIRMSEDYDRINEEFLSFSPPIVLWHQVTSLSITEPFNRNHLHLLFSQATNLRTLELRYRAEYDCKAYLKQETLIDLLNDSSLCNMLMSNGLRQLNLFTVWQQLNLLNVAYLIVEQLPHLQIIELHGGAREFIEMSHILMSGLSKLHFLTLHGILQHAELYDKKLRDLQNSSTRSFRTEGSNTINDDILFIWL</sequence>
<proteinExistence type="predicted"/>
<dbReference type="Proteomes" id="UP000681967">
    <property type="component" value="Unassembled WGS sequence"/>
</dbReference>
<gene>
    <name evidence="1" type="ORF">BYL167_LOCUS53560</name>
</gene>
<evidence type="ECO:0000313" key="1">
    <source>
        <dbReference type="EMBL" id="CAF4938135.1"/>
    </source>
</evidence>
<reference evidence="1" key="1">
    <citation type="submission" date="2021-02" db="EMBL/GenBank/DDBJ databases">
        <authorList>
            <person name="Nowell W R."/>
        </authorList>
    </citation>
    <scope>NUCLEOTIDE SEQUENCE</scope>
</reference>
<accession>A0A8S3CQ92</accession>
<dbReference type="EMBL" id="CAJOBH010180588">
    <property type="protein sequence ID" value="CAF4938135.1"/>
    <property type="molecule type" value="Genomic_DNA"/>
</dbReference>